<comment type="similarity">
    <text evidence="2">Belongs to the methyltransferase superfamily. L-isoaspartyl/D-aspartyl protein methyltransferase family.</text>
</comment>
<keyword evidence="13" id="KW-1185">Reference proteome</keyword>
<evidence type="ECO:0000256" key="6">
    <source>
        <dbReference type="ARBA" id="ARBA00022603"/>
    </source>
</evidence>
<keyword evidence="6 12" id="KW-0489">Methyltransferase</keyword>
<evidence type="ECO:0000256" key="4">
    <source>
        <dbReference type="ARBA" id="ARBA00013346"/>
    </source>
</evidence>
<evidence type="ECO:0000256" key="7">
    <source>
        <dbReference type="ARBA" id="ARBA00022679"/>
    </source>
</evidence>
<dbReference type="InterPro" id="IPR000682">
    <property type="entry name" value="PCMT"/>
</dbReference>
<name>A0ABT4TSF7_9ACTN</name>
<evidence type="ECO:0000256" key="5">
    <source>
        <dbReference type="ARBA" id="ARBA00022490"/>
    </source>
</evidence>
<evidence type="ECO:0000313" key="13">
    <source>
        <dbReference type="Proteomes" id="UP001165685"/>
    </source>
</evidence>
<evidence type="ECO:0000256" key="3">
    <source>
        <dbReference type="ARBA" id="ARBA00011890"/>
    </source>
</evidence>
<dbReference type="PANTHER" id="PTHR11579:SF0">
    <property type="entry name" value="PROTEIN-L-ISOASPARTATE(D-ASPARTATE) O-METHYLTRANSFERASE"/>
    <property type="match status" value="1"/>
</dbReference>
<dbReference type="Proteomes" id="UP001165685">
    <property type="component" value="Unassembled WGS sequence"/>
</dbReference>
<keyword evidence="7" id="KW-0808">Transferase</keyword>
<sequence>MTNVPRARWGPLLERLADDLTPEPLSDPAWERAFREVPRHLFVPGYYDETADRDPTWVGAEDPGWLEGVYTDDSLITQLRRHPQAPGSWWPTSSSSRPSLMVAMLHALDVRDGHRVLEVGTGSGYNAALLSARLGGENVTTVDIGPALTSTACRRLAGAGHLPTVVTGDGAEGAPGHAPFDRVIATHSVEQVPYAWIAQTRPGGLVLVDVRSVGTPRVGHLARLEVHGDGTASGGFSVSEPGFFMPARHDLAVPQRRFPPPMDLRDAVERSSEIGARALDPPGAAFRLWAEVPDIGITSMGRAALLFTPDGAWATADEVGRVRTSGPRDLWALAEKAQNEWEAAGRPGVEEHLIEVGPQGQRIMLPGTP</sequence>
<evidence type="ECO:0000256" key="10">
    <source>
        <dbReference type="ARBA" id="ARBA00031323"/>
    </source>
</evidence>
<proteinExistence type="inferred from homology"/>
<reference evidence="12" key="1">
    <citation type="submission" date="2023-01" db="EMBL/GenBank/DDBJ databases">
        <title>Draft genome sequence of Nocardiopsis sp. LSu2-4 isolated from halophytes.</title>
        <authorList>
            <person name="Duangmal K."/>
            <person name="Chantavorakit T."/>
        </authorList>
    </citation>
    <scope>NUCLEOTIDE SEQUENCE</scope>
    <source>
        <strain evidence="12">LSu2-4</strain>
    </source>
</reference>
<dbReference type="Gene3D" id="3.40.50.150">
    <property type="entry name" value="Vaccinia Virus protein VP39"/>
    <property type="match status" value="1"/>
</dbReference>
<evidence type="ECO:0000313" key="12">
    <source>
        <dbReference type="EMBL" id="MDA2807624.1"/>
    </source>
</evidence>
<keyword evidence="5" id="KW-0963">Cytoplasm</keyword>
<dbReference type="RefSeq" id="WP_270680251.1">
    <property type="nucleotide sequence ID" value="NZ_JAQFWP010000059.1"/>
</dbReference>
<dbReference type="PANTHER" id="PTHR11579">
    <property type="entry name" value="PROTEIN-L-ISOASPARTATE O-METHYLTRANSFERASE"/>
    <property type="match status" value="1"/>
</dbReference>
<evidence type="ECO:0000256" key="8">
    <source>
        <dbReference type="ARBA" id="ARBA00022691"/>
    </source>
</evidence>
<protein>
    <recommendedName>
        <fullName evidence="4">Protein-L-isoaspartate O-methyltransferase</fullName>
        <ecNumber evidence="3">2.1.1.77</ecNumber>
    </recommendedName>
    <alternativeName>
        <fullName evidence="11">L-isoaspartyl protein carboxyl methyltransferase</fullName>
    </alternativeName>
    <alternativeName>
        <fullName evidence="9">Protein L-isoaspartyl methyltransferase</fullName>
    </alternativeName>
    <alternativeName>
        <fullName evidence="10">Protein-beta-aspartate methyltransferase</fullName>
    </alternativeName>
</protein>
<comment type="subcellular location">
    <subcellularLocation>
        <location evidence="1">Cytoplasm</location>
    </subcellularLocation>
</comment>
<evidence type="ECO:0000256" key="11">
    <source>
        <dbReference type="ARBA" id="ARBA00031350"/>
    </source>
</evidence>
<dbReference type="Pfam" id="PF01135">
    <property type="entry name" value="PCMT"/>
    <property type="match status" value="1"/>
</dbReference>
<gene>
    <name evidence="12" type="ORF">O4U47_24150</name>
</gene>
<keyword evidence="8" id="KW-0949">S-adenosyl-L-methionine</keyword>
<dbReference type="CDD" id="cd02440">
    <property type="entry name" value="AdoMet_MTases"/>
    <property type="match status" value="1"/>
</dbReference>
<dbReference type="EC" id="2.1.1.77" evidence="3"/>
<dbReference type="EMBL" id="JAQFWP010000059">
    <property type="protein sequence ID" value="MDA2807624.1"/>
    <property type="molecule type" value="Genomic_DNA"/>
</dbReference>
<comment type="caution">
    <text evidence="12">The sequence shown here is derived from an EMBL/GenBank/DDBJ whole genome shotgun (WGS) entry which is preliminary data.</text>
</comment>
<dbReference type="SUPFAM" id="SSF53335">
    <property type="entry name" value="S-adenosyl-L-methionine-dependent methyltransferases"/>
    <property type="match status" value="1"/>
</dbReference>
<dbReference type="GO" id="GO:0008168">
    <property type="term" value="F:methyltransferase activity"/>
    <property type="evidence" value="ECO:0007669"/>
    <property type="project" value="UniProtKB-KW"/>
</dbReference>
<dbReference type="InterPro" id="IPR029063">
    <property type="entry name" value="SAM-dependent_MTases_sf"/>
</dbReference>
<organism evidence="12 13">
    <name type="scientific">Nocardiopsis suaedae</name>
    <dbReference type="NCBI Taxonomy" id="3018444"/>
    <lineage>
        <taxon>Bacteria</taxon>
        <taxon>Bacillati</taxon>
        <taxon>Actinomycetota</taxon>
        <taxon>Actinomycetes</taxon>
        <taxon>Streptosporangiales</taxon>
        <taxon>Nocardiopsidaceae</taxon>
        <taxon>Nocardiopsis</taxon>
    </lineage>
</organism>
<evidence type="ECO:0000256" key="9">
    <source>
        <dbReference type="ARBA" id="ARBA00030757"/>
    </source>
</evidence>
<evidence type="ECO:0000256" key="2">
    <source>
        <dbReference type="ARBA" id="ARBA00005369"/>
    </source>
</evidence>
<evidence type="ECO:0000256" key="1">
    <source>
        <dbReference type="ARBA" id="ARBA00004496"/>
    </source>
</evidence>
<dbReference type="GO" id="GO:0032259">
    <property type="term" value="P:methylation"/>
    <property type="evidence" value="ECO:0007669"/>
    <property type="project" value="UniProtKB-KW"/>
</dbReference>
<accession>A0ABT4TSF7</accession>